<dbReference type="Proteomes" id="UP000792457">
    <property type="component" value="Unassembled WGS sequence"/>
</dbReference>
<evidence type="ECO:0000256" key="1">
    <source>
        <dbReference type="ARBA" id="ARBA00004141"/>
    </source>
</evidence>
<keyword evidence="7 8" id="KW-0407">Ion channel</keyword>
<evidence type="ECO:0000256" key="10">
    <source>
        <dbReference type="SAM" id="Phobius"/>
    </source>
</evidence>
<dbReference type="InterPro" id="IPR013099">
    <property type="entry name" value="K_chnl_dom"/>
</dbReference>
<evidence type="ECO:0000256" key="6">
    <source>
        <dbReference type="ARBA" id="ARBA00023136"/>
    </source>
</evidence>
<feature type="compositionally biased region" description="Acidic residues" evidence="9">
    <location>
        <begin position="130"/>
        <end position="154"/>
    </location>
</feature>
<dbReference type="Pfam" id="PF07885">
    <property type="entry name" value="Ion_trans_2"/>
    <property type="match status" value="2"/>
</dbReference>
<evidence type="ECO:0000256" key="2">
    <source>
        <dbReference type="ARBA" id="ARBA00022448"/>
    </source>
</evidence>
<dbReference type="GO" id="GO:0005886">
    <property type="term" value="C:plasma membrane"/>
    <property type="evidence" value="ECO:0007669"/>
    <property type="project" value="TreeGrafter"/>
</dbReference>
<feature type="domain" description="Potassium channel" evidence="11">
    <location>
        <begin position="184"/>
        <end position="264"/>
    </location>
</feature>
<keyword evidence="2 8" id="KW-0813">Transport</keyword>
<dbReference type="GO" id="GO:0022841">
    <property type="term" value="F:potassium ion leak channel activity"/>
    <property type="evidence" value="ECO:0007669"/>
    <property type="project" value="TreeGrafter"/>
</dbReference>
<dbReference type="GO" id="GO:0015271">
    <property type="term" value="F:outward rectifier potassium channel activity"/>
    <property type="evidence" value="ECO:0007669"/>
    <property type="project" value="TreeGrafter"/>
</dbReference>
<comment type="caution">
    <text evidence="12">The sequence shown here is derived from an EMBL/GenBank/DDBJ whole genome shotgun (WGS) entry which is preliminary data.</text>
</comment>
<feature type="domain" description="Potassium channel" evidence="11">
    <location>
        <begin position="26"/>
        <end position="63"/>
    </location>
</feature>
<dbReference type="OrthoDB" id="297496at2759"/>
<feature type="compositionally biased region" description="Basic residues" evidence="9">
    <location>
        <begin position="88"/>
        <end position="111"/>
    </location>
</feature>
<dbReference type="PANTHER" id="PTHR11003:SF352">
    <property type="entry name" value="BCDNA.GH04802-RELATED"/>
    <property type="match status" value="1"/>
</dbReference>
<keyword evidence="13" id="KW-1185">Reference proteome</keyword>
<feature type="compositionally biased region" description="Low complexity" evidence="9">
    <location>
        <begin position="114"/>
        <end position="129"/>
    </location>
</feature>
<dbReference type="PANTHER" id="PTHR11003">
    <property type="entry name" value="POTASSIUM CHANNEL, SUBFAMILY K"/>
    <property type="match status" value="1"/>
</dbReference>
<evidence type="ECO:0000256" key="3">
    <source>
        <dbReference type="ARBA" id="ARBA00022692"/>
    </source>
</evidence>
<keyword evidence="4 10" id="KW-1133">Transmembrane helix</keyword>
<evidence type="ECO:0000256" key="7">
    <source>
        <dbReference type="ARBA" id="ARBA00023303"/>
    </source>
</evidence>
<evidence type="ECO:0000256" key="4">
    <source>
        <dbReference type="ARBA" id="ARBA00022989"/>
    </source>
</evidence>
<keyword evidence="3 8" id="KW-0812">Transmembrane</keyword>
<evidence type="ECO:0000256" key="5">
    <source>
        <dbReference type="ARBA" id="ARBA00023065"/>
    </source>
</evidence>
<keyword evidence="6 10" id="KW-0472">Membrane</keyword>
<dbReference type="PRINTS" id="PR01333">
    <property type="entry name" value="2POREKCHANEL"/>
</dbReference>
<dbReference type="SUPFAM" id="SSF81324">
    <property type="entry name" value="Voltage-gated potassium channels"/>
    <property type="match status" value="1"/>
</dbReference>
<organism evidence="12 13">
    <name type="scientific">Ladona fulva</name>
    <name type="common">Scarce chaser dragonfly</name>
    <name type="synonym">Libellula fulva</name>
    <dbReference type="NCBI Taxonomy" id="123851"/>
    <lineage>
        <taxon>Eukaryota</taxon>
        <taxon>Metazoa</taxon>
        <taxon>Ecdysozoa</taxon>
        <taxon>Arthropoda</taxon>
        <taxon>Hexapoda</taxon>
        <taxon>Insecta</taxon>
        <taxon>Pterygota</taxon>
        <taxon>Palaeoptera</taxon>
        <taxon>Odonata</taxon>
        <taxon>Epiprocta</taxon>
        <taxon>Anisoptera</taxon>
        <taxon>Libelluloidea</taxon>
        <taxon>Libellulidae</taxon>
        <taxon>Ladona</taxon>
    </lineage>
</organism>
<feature type="transmembrane region" description="Helical" evidence="10">
    <location>
        <begin position="35"/>
        <end position="55"/>
    </location>
</feature>
<keyword evidence="5 8" id="KW-0406">Ion transport</keyword>
<dbReference type="GO" id="GO:0030322">
    <property type="term" value="P:stabilization of membrane potential"/>
    <property type="evidence" value="ECO:0007669"/>
    <property type="project" value="TreeGrafter"/>
</dbReference>
<evidence type="ECO:0000256" key="9">
    <source>
        <dbReference type="SAM" id="MobiDB-lite"/>
    </source>
</evidence>
<dbReference type="Gene3D" id="1.10.287.70">
    <property type="match status" value="1"/>
</dbReference>
<evidence type="ECO:0000256" key="8">
    <source>
        <dbReference type="RuleBase" id="RU003857"/>
    </source>
</evidence>
<feature type="transmembrane region" description="Helical" evidence="10">
    <location>
        <begin position="237"/>
        <end position="260"/>
    </location>
</feature>
<evidence type="ECO:0000259" key="11">
    <source>
        <dbReference type="Pfam" id="PF07885"/>
    </source>
</evidence>
<name>A0A8K0P6J2_LADFU</name>
<evidence type="ECO:0000313" key="13">
    <source>
        <dbReference type="Proteomes" id="UP000792457"/>
    </source>
</evidence>
<comment type="similarity">
    <text evidence="8">Belongs to the two pore domain potassium channel (TC 1.A.1.8) family.</text>
</comment>
<evidence type="ECO:0000313" key="12">
    <source>
        <dbReference type="EMBL" id="KAG8234952.1"/>
    </source>
</evidence>
<gene>
    <name evidence="12" type="ORF">J437_LFUL015243</name>
</gene>
<dbReference type="EMBL" id="KZ308861">
    <property type="protein sequence ID" value="KAG8234952.1"/>
    <property type="molecule type" value="Genomic_DNA"/>
</dbReference>
<accession>A0A8K0P6J2</accession>
<dbReference type="InterPro" id="IPR003280">
    <property type="entry name" value="2pore_dom_K_chnl"/>
</dbReference>
<comment type="subcellular location">
    <subcellularLocation>
        <location evidence="1">Membrane</location>
        <topology evidence="1">Multi-pass membrane protein</topology>
    </subcellularLocation>
</comment>
<sequence>MFIAQQIEIFHDLTPGAICTAHVPRYGNVAPQTEWGKLATIVYAIAGMPLFLLYLSNIGDILAKSFKWTYAQCCLCRWCSSSSSSKKERSHGHRRRHRRRYSRRSSLRRRGSMWEGDPGPWPGDEGWPPDTEDEDSDDSDVSDDSDEESEEHLEDEARGSETVPPRAPRTTESVTVPVSLCLAIMVGYVCGGAVLFAMWEDWDFLDGSYFCFISLSTIGFGDIVPGDRITSGNGVELSFIFCSAYLMLGMALIAMCFSLMQEEVVHKMRGVVRAAKATAMCVCGACRRRTPQSEGDIAMEPVNLR</sequence>
<protein>
    <recommendedName>
        <fullName evidence="11">Potassium channel domain-containing protein</fullName>
    </recommendedName>
</protein>
<feature type="region of interest" description="Disordered" evidence="9">
    <location>
        <begin position="82"/>
        <end position="170"/>
    </location>
</feature>
<reference evidence="12" key="2">
    <citation type="submission" date="2017-10" db="EMBL/GenBank/DDBJ databases">
        <title>Ladona fulva Genome sequencing and assembly.</title>
        <authorList>
            <person name="Murali S."/>
            <person name="Richards S."/>
            <person name="Bandaranaike D."/>
            <person name="Bellair M."/>
            <person name="Blankenburg K."/>
            <person name="Chao H."/>
            <person name="Dinh H."/>
            <person name="Doddapaneni H."/>
            <person name="Dugan-Rocha S."/>
            <person name="Elkadiri S."/>
            <person name="Gnanaolivu R."/>
            <person name="Hernandez B."/>
            <person name="Skinner E."/>
            <person name="Javaid M."/>
            <person name="Lee S."/>
            <person name="Li M."/>
            <person name="Ming W."/>
            <person name="Munidasa M."/>
            <person name="Muniz J."/>
            <person name="Nguyen L."/>
            <person name="Hughes D."/>
            <person name="Osuji N."/>
            <person name="Pu L.-L."/>
            <person name="Puazo M."/>
            <person name="Qu C."/>
            <person name="Quiroz J."/>
            <person name="Raj R."/>
            <person name="Weissenberger G."/>
            <person name="Xin Y."/>
            <person name="Zou X."/>
            <person name="Han Y."/>
            <person name="Worley K."/>
            <person name="Muzny D."/>
            <person name="Gibbs R."/>
        </authorList>
    </citation>
    <scope>NUCLEOTIDE SEQUENCE</scope>
    <source>
        <strain evidence="12">Sampled in the wild</strain>
    </source>
</reference>
<feature type="transmembrane region" description="Helical" evidence="10">
    <location>
        <begin position="174"/>
        <end position="199"/>
    </location>
</feature>
<dbReference type="AlphaFoldDB" id="A0A8K0P6J2"/>
<reference evidence="12" key="1">
    <citation type="submission" date="2013-04" db="EMBL/GenBank/DDBJ databases">
        <authorList>
            <person name="Qu J."/>
            <person name="Murali S.C."/>
            <person name="Bandaranaike D."/>
            <person name="Bellair M."/>
            <person name="Blankenburg K."/>
            <person name="Chao H."/>
            <person name="Dinh H."/>
            <person name="Doddapaneni H."/>
            <person name="Downs B."/>
            <person name="Dugan-Rocha S."/>
            <person name="Elkadiri S."/>
            <person name="Gnanaolivu R.D."/>
            <person name="Hernandez B."/>
            <person name="Javaid M."/>
            <person name="Jayaseelan J.C."/>
            <person name="Lee S."/>
            <person name="Li M."/>
            <person name="Ming W."/>
            <person name="Munidasa M."/>
            <person name="Muniz J."/>
            <person name="Nguyen L."/>
            <person name="Ongeri F."/>
            <person name="Osuji N."/>
            <person name="Pu L.-L."/>
            <person name="Puazo M."/>
            <person name="Qu C."/>
            <person name="Quiroz J."/>
            <person name="Raj R."/>
            <person name="Weissenberger G."/>
            <person name="Xin Y."/>
            <person name="Zou X."/>
            <person name="Han Y."/>
            <person name="Richards S."/>
            <person name="Worley K."/>
            <person name="Muzny D."/>
            <person name="Gibbs R."/>
        </authorList>
    </citation>
    <scope>NUCLEOTIDE SEQUENCE</scope>
    <source>
        <strain evidence="12">Sampled in the wild</strain>
    </source>
</reference>
<proteinExistence type="inferred from homology"/>